<feature type="region of interest" description="Disordered" evidence="7">
    <location>
        <begin position="1"/>
        <end position="359"/>
    </location>
</feature>
<protein>
    <recommendedName>
        <fullName evidence="8">GATA-type domain-containing protein</fullName>
    </recommendedName>
</protein>
<feature type="compositionally biased region" description="Basic and acidic residues" evidence="7">
    <location>
        <begin position="563"/>
        <end position="572"/>
    </location>
</feature>
<feature type="compositionally biased region" description="Polar residues" evidence="7">
    <location>
        <begin position="637"/>
        <end position="647"/>
    </location>
</feature>
<dbReference type="Proteomes" id="UP000053593">
    <property type="component" value="Unassembled WGS sequence"/>
</dbReference>
<dbReference type="GO" id="GO:0043565">
    <property type="term" value="F:sequence-specific DNA binding"/>
    <property type="evidence" value="ECO:0007669"/>
    <property type="project" value="InterPro"/>
</dbReference>
<dbReference type="SUPFAM" id="SSF57716">
    <property type="entry name" value="Glucocorticoid receptor-like (DNA-binding domain)"/>
    <property type="match status" value="1"/>
</dbReference>
<keyword evidence="1" id="KW-0479">Metal-binding</keyword>
<dbReference type="PANTHER" id="PTHR47172">
    <property type="entry name" value="OS01G0976800 PROTEIN"/>
    <property type="match status" value="1"/>
</dbReference>
<dbReference type="PROSITE" id="PS00344">
    <property type="entry name" value="GATA_ZN_FINGER_1"/>
    <property type="match status" value="1"/>
</dbReference>
<dbReference type="InterPro" id="IPR000679">
    <property type="entry name" value="Znf_GATA"/>
</dbReference>
<dbReference type="SMART" id="SM00401">
    <property type="entry name" value="ZnF_GATA"/>
    <property type="match status" value="1"/>
</dbReference>
<evidence type="ECO:0000256" key="3">
    <source>
        <dbReference type="ARBA" id="ARBA00022833"/>
    </source>
</evidence>
<evidence type="ECO:0000256" key="5">
    <source>
        <dbReference type="ARBA" id="ARBA00023163"/>
    </source>
</evidence>
<dbReference type="CDD" id="cd00202">
    <property type="entry name" value="ZnF_GATA"/>
    <property type="match status" value="1"/>
</dbReference>
<name>A0A0D0AX26_9AGAR</name>
<keyword evidence="10" id="KW-1185">Reference proteome</keyword>
<dbReference type="AlphaFoldDB" id="A0A0D0AX26"/>
<feature type="compositionally biased region" description="Low complexity" evidence="7">
    <location>
        <begin position="225"/>
        <end position="237"/>
    </location>
</feature>
<feature type="compositionally biased region" description="Low complexity" evidence="7">
    <location>
        <begin position="653"/>
        <end position="667"/>
    </location>
</feature>
<dbReference type="PROSITE" id="PS50114">
    <property type="entry name" value="GATA_ZN_FINGER_2"/>
    <property type="match status" value="1"/>
</dbReference>
<dbReference type="InterPro" id="IPR013088">
    <property type="entry name" value="Znf_NHR/GATA"/>
</dbReference>
<dbReference type="PRINTS" id="PR01217">
    <property type="entry name" value="PRICHEXTENSN"/>
</dbReference>
<feature type="compositionally biased region" description="Polar residues" evidence="7">
    <location>
        <begin position="704"/>
        <end position="723"/>
    </location>
</feature>
<evidence type="ECO:0000256" key="4">
    <source>
        <dbReference type="ARBA" id="ARBA00023015"/>
    </source>
</evidence>
<keyword evidence="2 6" id="KW-0863">Zinc-finger</keyword>
<dbReference type="Gene3D" id="3.30.50.10">
    <property type="entry name" value="Erythroid Transcription Factor GATA-1, subunit A"/>
    <property type="match status" value="1"/>
</dbReference>
<gene>
    <name evidence="9" type="ORF">GYMLUDRAFT_48090</name>
</gene>
<reference evidence="9 10" key="1">
    <citation type="submission" date="2014-04" db="EMBL/GenBank/DDBJ databases">
        <title>Evolutionary Origins and Diversification of the Mycorrhizal Mutualists.</title>
        <authorList>
            <consortium name="DOE Joint Genome Institute"/>
            <consortium name="Mycorrhizal Genomics Consortium"/>
            <person name="Kohler A."/>
            <person name="Kuo A."/>
            <person name="Nagy L.G."/>
            <person name="Floudas D."/>
            <person name="Copeland A."/>
            <person name="Barry K.W."/>
            <person name="Cichocki N."/>
            <person name="Veneault-Fourrey C."/>
            <person name="LaButti K."/>
            <person name="Lindquist E.A."/>
            <person name="Lipzen A."/>
            <person name="Lundell T."/>
            <person name="Morin E."/>
            <person name="Murat C."/>
            <person name="Riley R."/>
            <person name="Ohm R."/>
            <person name="Sun H."/>
            <person name="Tunlid A."/>
            <person name="Henrissat B."/>
            <person name="Grigoriev I.V."/>
            <person name="Hibbett D.S."/>
            <person name="Martin F."/>
        </authorList>
    </citation>
    <scope>NUCLEOTIDE SEQUENCE [LARGE SCALE GENOMIC DNA]</scope>
    <source>
        <strain evidence="9 10">FD-317 M1</strain>
    </source>
</reference>
<dbReference type="OrthoDB" id="2162994at2759"/>
<dbReference type="PANTHER" id="PTHR47172:SF24">
    <property type="entry name" value="GATA ZINC FINGER DOMAIN-CONTAINING PROTEIN 14-RELATED"/>
    <property type="match status" value="1"/>
</dbReference>
<feature type="domain" description="GATA-type" evidence="8">
    <location>
        <begin position="550"/>
        <end position="585"/>
    </location>
</feature>
<accession>A0A0D0AX26</accession>
<feature type="compositionally biased region" description="Low complexity" evidence="7">
    <location>
        <begin position="349"/>
        <end position="359"/>
    </location>
</feature>
<dbReference type="HOGENOM" id="CLU_021369_1_0_1"/>
<feature type="compositionally biased region" description="Basic and acidic residues" evidence="7">
    <location>
        <begin position="618"/>
        <end position="636"/>
    </location>
</feature>
<feature type="region of interest" description="Disordered" evidence="7">
    <location>
        <begin position="454"/>
        <end position="574"/>
    </location>
</feature>
<sequence>MAAAHHAAPRQQHQYSIPPPPPPAGLMNDALRLPSIKDLQFSFERPRTEGSQNSSGNGAQTMTEISVSAGQDRSRSHSQSWSRSVQPTPPAHPPQQQHTPPLSAGLEPKSSDYPTRHDSGGYLTPGLPLSAQTTPLPGSVSIGPAVRNDDKRSRPSPIVASRDSRPNHVVYPPQYQSYQPPMPPPSPYHQMSPVLAAPTSINHTPLPPSPHAHIQQQPSAPPAHPGYTYQPQQPQPYMARSSPQHVGPPPPHNYHPAPQQVQAPLPSSQPPTVPYPSPSPSVSQEPPHWEHLHHQPVQPVQHHQVQHAPPPPPPTTAAPASLTTVHHNSYSHPPPPPPPTQQQPPPHSHPMYSQSSSLSRAIPPVVTTPIVPTPEVEIRTPYTANPAKPSERENTMSEIVKLCSILYDFASRYSTLSSAMPHIQPTITEVSEMARRANEVVQLLDLLRRLDDPDGAERFKDESTPGAMPTTPEDHRPPKRPWEDMAQDGQVAGDDTSNNYPEPPSGSGGSEQTTAEQDMELIRSKRATTTAGAASAAGQPKSKYRKRSRATPPGKCHSCNIRETPEWRRGPDGARTLCNACGLHYAKLVRKQSKQNPPNGEALPKIDMDTLKASAKAAELEKSGGGHSLGKTDENTAPHQGQFQVSVLSPAEAQAQGQTSTATSSSSDPSRLPAHHHTILPPPTTTTTTGGSMPPPPPWAANARTYTPSEQFQGQSFIRSVNR</sequence>
<keyword evidence="4" id="KW-0805">Transcription regulation</keyword>
<feature type="compositionally biased region" description="Basic and acidic residues" evidence="7">
    <location>
        <begin position="454"/>
        <end position="463"/>
    </location>
</feature>
<feature type="compositionally biased region" description="Low complexity" evidence="7">
    <location>
        <begin position="527"/>
        <end position="538"/>
    </location>
</feature>
<feature type="compositionally biased region" description="Low complexity" evidence="7">
    <location>
        <begin position="295"/>
        <end position="307"/>
    </location>
</feature>
<evidence type="ECO:0000313" key="10">
    <source>
        <dbReference type="Proteomes" id="UP000053593"/>
    </source>
</evidence>
<feature type="region of interest" description="Disordered" evidence="7">
    <location>
        <begin position="614"/>
        <end position="723"/>
    </location>
</feature>
<evidence type="ECO:0000256" key="7">
    <source>
        <dbReference type="SAM" id="MobiDB-lite"/>
    </source>
</evidence>
<keyword evidence="3" id="KW-0862">Zinc</keyword>
<dbReference type="Pfam" id="PF00320">
    <property type="entry name" value="GATA"/>
    <property type="match status" value="1"/>
</dbReference>
<feature type="compositionally biased region" description="Basic and acidic residues" evidence="7">
    <location>
        <begin position="472"/>
        <end position="483"/>
    </location>
</feature>
<dbReference type="EMBL" id="KN834809">
    <property type="protein sequence ID" value="KIK55140.1"/>
    <property type="molecule type" value="Genomic_DNA"/>
</dbReference>
<evidence type="ECO:0000313" key="9">
    <source>
        <dbReference type="EMBL" id="KIK55140.1"/>
    </source>
</evidence>
<feature type="compositionally biased region" description="Low complexity" evidence="7">
    <location>
        <begin position="77"/>
        <end position="86"/>
    </location>
</feature>
<evidence type="ECO:0000256" key="1">
    <source>
        <dbReference type="ARBA" id="ARBA00022723"/>
    </source>
</evidence>
<feature type="compositionally biased region" description="Pro residues" evidence="7">
    <location>
        <begin position="332"/>
        <end position="348"/>
    </location>
</feature>
<evidence type="ECO:0000256" key="6">
    <source>
        <dbReference type="PROSITE-ProRule" id="PRU00094"/>
    </source>
</evidence>
<feature type="compositionally biased region" description="Low complexity" evidence="7">
    <location>
        <begin position="168"/>
        <end position="179"/>
    </location>
</feature>
<feature type="compositionally biased region" description="Polar residues" evidence="7">
    <location>
        <begin position="49"/>
        <end position="71"/>
    </location>
</feature>
<evidence type="ECO:0000259" key="8">
    <source>
        <dbReference type="PROSITE" id="PS50114"/>
    </source>
</evidence>
<keyword evidence="5" id="KW-0804">Transcription</keyword>
<dbReference type="GO" id="GO:0006355">
    <property type="term" value="P:regulation of DNA-templated transcription"/>
    <property type="evidence" value="ECO:0007669"/>
    <property type="project" value="InterPro"/>
</dbReference>
<feature type="compositionally biased region" description="Pro residues" evidence="7">
    <location>
        <begin position="267"/>
        <end position="279"/>
    </location>
</feature>
<organism evidence="9 10">
    <name type="scientific">Collybiopsis luxurians FD-317 M1</name>
    <dbReference type="NCBI Taxonomy" id="944289"/>
    <lineage>
        <taxon>Eukaryota</taxon>
        <taxon>Fungi</taxon>
        <taxon>Dikarya</taxon>
        <taxon>Basidiomycota</taxon>
        <taxon>Agaricomycotina</taxon>
        <taxon>Agaricomycetes</taxon>
        <taxon>Agaricomycetidae</taxon>
        <taxon>Agaricales</taxon>
        <taxon>Marasmiineae</taxon>
        <taxon>Omphalotaceae</taxon>
        <taxon>Collybiopsis</taxon>
        <taxon>Collybiopsis luxurians</taxon>
    </lineage>
</organism>
<evidence type="ECO:0000256" key="2">
    <source>
        <dbReference type="ARBA" id="ARBA00022771"/>
    </source>
</evidence>
<proteinExistence type="predicted"/>
<dbReference type="GO" id="GO:0008270">
    <property type="term" value="F:zinc ion binding"/>
    <property type="evidence" value="ECO:0007669"/>
    <property type="project" value="UniProtKB-KW"/>
</dbReference>